<feature type="transmembrane region" description="Helical" evidence="12">
    <location>
        <begin position="168"/>
        <end position="185"/>
    </location>
</feature>
<feature type="domain" description="Ion transport" evidence="13">
    <location>
        <begin position="133"/>
        <end position="340"/>
    </location>
</feature>
<dbReference type="Proteomes" id="UP000585802">
    <property type="component" value="Unassembled WGS sequence"/>
</dbReference>
<dbReference type="InterPro" id="IPR005821">
    <property type="entry name" value="Ion_trans_dom"/>
</dbReference>
<feature type="transmembrane region" description="Helical" evidence="12">
    <location>
        <begin position="133"/>
        <end position="156"/>
    </location>
</feature>
<evidence type="ECO:0000256" key="9">
    <source>
        <dbReference type="ARBA" id="ARBA00023065"/>
    </source>
</evidence>
<keyword evidence="5" id="KW-0631">Potassium channel</keyword>
<feature type="transmembrane region" description="Helical" evidence="12">
    <location>
        <begin position="258"/>
        <end position="277"/>
    </location>
</feature>
<dbReference type="Gene3D" id="1.10.287.70">
    <property type="match status" value="1"/>
</dbReference>
<keyword evidence="8 12" id="KW-1133">Transmembrane helix</keyword>
<keyword evidence="2" id="KW-0813">Transport</keyword>
<protein>
    <submittedName>
        <fullName evidence="14">Ion transporter</fullName>
    </submittedName>
</protein>
<evidence type="ECO:0000313" key="15">
    <source>
        <dbReference type="Proteomes" id="UP000585802"/>
    </source>
</evidence>
<keyword evidence="6" id="KW-0851">Voltage-gated channel</keyword>
<keyword evidence="4 12" id="KW-0812">Transmembrane</keyword>
<reference evidence="15" key="1">
    <citation type="journal article" date="2019" name="bioRxiv">
        <title>Genome diversification in globally distributed novel marine Proteobacteria is linked to environmental adaptation.</title>
        <authorList>
            <person name="Zhou Z."/>
            <person name="Tran P.Q."/>
            <person name="Kieft K."/>
            <person name="Anantharaman K."/>
        </authorList>
    </citation>
    <scope>NUCLEOTIDE SEQUENCE [LARGE SCALE GENOMIC DNA]</scope>
</reference>
<keyword evidence="7" id="KW-0630">Potassium</keyword>
<keyword evidence="10 12" id="KW-0472">Membrane</keyword>
<dbReference type="SUPFAM" id="SSF81324">
    <property type="entry name" value="Voltage-gated potassium channels"/>
    <property type="match status" value="1"/>
</dbReference>
<evidence type="ECO:0000256" key="11">
    <source>
        <dbReference type="ARBA" id="ARBA00023303"/>
    </source>
</evidence>
<evidence type="ECO:0000256" key="10">
    <source>
        <dbReference type="ARBA" id="ARBA00023136"/>
    </source>
</evidence>
<dbReference type="PANTHER" id="PTHR11537:SF254">
    <property type="entry name" value="POTASSIUM VOLTAGE-GATED CHANNEL PROTEIN SHAB"/>
    <property type="match status" value="1"/>
</dbReference>
<evidence type="ECO:0000256" key="6">
    <source>
        <dbReference type="ARBA" id="ARBA00022882"/>
    </source>
</evidence>
<keyword evidence="3" id="KW-0633">Potassium transport</keyword>
<dbReference type="PRINTS" id="PR00169">
    <property type="entry name" value="KCHANNEL"/>
</dbReference>
<proteinExistence type="predicted"/>
<dbReference type="AlphaFoldDB" id="A0A7J4GSJ9"/>
<dbReference type="EMBL" id="DUCX01000074">
    <property type="protein sequence ID" value="HIF37603.1"/>
    <property type="molecule type" value="Genomic_DNA"/>
</dbReference>
<evidence type="ECO:0000256" key="1">
    <source>
        <dbReference type="ARBA" id="ARBA00004141"/>
    </source>
</evidence>
<dbReference type="GO" id="GO:0001508">
    <property type="term" value="P:action potential"/>
    <property type="evidence" value="ECO:0007669"/>
    <property type="project" value="TreeGrafter"/>
</dbReference>
<evidence type="ECO:0000256" key="5">
    <source>
        <dbReference type="ARBA" id="ARBA00022826"/>
    </source>
</evidence>
<evidence type="ECO:0000313" key="14">
    <source>
        <dbReference type="EMBL" id="HIF37603.1"/>
    </source>
</evidence>
<comment type="caution">
    <text evidence="14">The sequence shown here is derived from an EMBL/GenBank/DDBJ whole genome shotgun (WGS) entry which is preliminary data.</text>
</comment>
<dbReference type="InterPro" id="IPR027359">
    <property type="entry name" value="Volt_channel_dom_sf"/>
</dbReference>
<dbReference type="InterPro" id="IPR028325">
    <property type="entry name" value="VG_K_chnl"/>
</dbReference>
<dbReference type="Pfam" id="PF00520">
    <property type="entry name" value="Ion_trans"/>
    <property type="match status" value="1"/>
</dbReference>
<evidence type="ECO:0000256" key="3">
    <source>
        <dbReference type="ARBA" id="ARBA00022538"/>
    </source>
</evidence>
<evidence type="ECO:0000256" key="2">
    <source>
        <dbReference type="ARBA" id="ARBA00022448"/>
    </source>
</evidence>
<keyword evidence="9" id="KW-0406">Ion transport</keyword>
<evidence type="ECO:0000259" key="13">
    <source>
        <dbReference type="Pfam" id="PF00520"/>
    </source>
</evidence>
<dbReference type="PANTHER" id="PTHR11537">
    <property type="entry name" value="VOLTAGE-GATED POTASSIUM CHANNEL"/>
    <property type="match status" value="1"/>
</dbReference>
<dbReference type="GO" id="GO:0008076">
    <property type="term" value="C:voltage-gated potassium channel complex"/>
    <property type="evidence" value="ECO:0007669"/>
    <property type="project" value="InterPro"/>
</dbReference>
<comment type="subcellular location">
    <subcellularLocation>
        <location evidence="1">Membrane</location>
        <topology evidence="1">Multi-pass membrane protein</topology>
    </subcellularLocation>
</comment>
<gene>
    <name evidence="14" type="ORF">EYQ70_04315</name>
</gene>
<feature type="transmembrane region" description="Helical" evidence="12">
    <location>
        <begin position="289"/>
        <end position="308"/>
    </location>
</feature>
<keyword evidence="11" id="KW-0407">Ion channel</keyword>
<organism evidence="14 15">
    <name type="scientific">Marine Group III euryarchaeote</name>
    <dbReference type="NCBI Taxonomy" id="2173149"/>
    <lineage>
        <taxon>Archaea</taxon>
        <taxon>Methanobacteriati</taxon>
        <taxon>Thermoplasmatota</taxon>
        <taxon>Thermoplasmata</taxon>
        <taxon>Candidatus Thermoprofundales</taxon>
    </lineage>
</organism>
<evidence type="ECO:0000256" key="12">
    <source>
        <dbReference type="SAM" id="Phobius"/>
    </source>
</evidence>
<feature type="transmembrane region" description="Helical" evidence="12">
    <location>
        <begin position="320"/>
        <end position="345"/>
    </location>
</feature>
<evidence type="ECO:0000256" key="8">
    <source>
        <dbReference type="ARBA" id="ARBA00022989"/>
    </source>
</evidence>
<name>A0A7J4GSJ9_9ARCH</name>
<evidence type="ECO:0000256" key="7">
    <source>
        <dbReference type="ARBA" id="ARBA00022958"/>
    </source>
</evidence>
<sequence length="420" mass="48481">MTTIVDTDGDDLDDRLTGTDELGKSDLRDIAERVENIRLVKLPIPALEKIYNDIQKDMDLVINKAKIIEKELHAQLLKGNASSIEESHQEIAQCKREADDIKDYENLIYDALQEAKMKKGLIRFLGSEKRIQLLEFTILALIIFVLGLMTFDILYLNSEEHAEMRLNIFYIDAGCCVIFLSEFFLRYQYAEDKRWYWRTHWIDFITSIPIPAVSEIRYGRALRLVRIVRFLRVLRAFRIIFFFWRGMDHLSSVVNVKLMKKSLKGICIIMILGALIIQRGEGENDASVGNFAQSMWWSFTTVVTGGFADIYNPTTTGGRLLTVLLIISGMIIVGVFTATLTSLYVEEGTEELHMMQKTLDERFAYLADSHEKGSKERLQGIKERKQLDKKLTEGMEKVFSNQENMSKKIEKLEKKMNSKE</sequence>
<accession>A0A7J4GSJ9</accession>
<dbReference type="GO" id="GO:0005249">
    <property type="term" value="F:voltage-gated potassium channel activity"/>
    <property type="evidence" value="ECO:0007669"/>
    <property type="project" value="InterPro"/>
</dbReference>
<dbReference type="Gene3D" id="1.20.120.350">
    <property type="entry name" value="Voltage-gated potassium channels. Chain C"/>
    <property type="match status" value="1"/>
</dbReference>
<evidence type="ECO:0000256" key="4">
    <source>
        <dbReference type="ARBA" id="ARBA00022692"/>
    </source>
</evidence>